<reference evidence="3" key="1">
    <citation type="submission" date="2021-06" db="EMBL/GenBank/DDBJ databases">
        <title>Direct submission.</title>
        <authorList>
            <person name="Lee C.-S."/>
            <person name="Jin L."/>
        </authorList>
    </citation>
    <scope>NUCLEOTIDE SEQUENCE</scope>
    <source>
        <strain evidence="3">Con5</strain>
    </source>
</reference>
<dbReference type="SUPFAM" id="SSF51735">
    <property type="entry name" value="NAD(P)-binding Rossmann-fold domains"/>
    <property type="match status" value="1"/>
</dbReference>
<feature type="domain" description="XdhC- CoxI" evidence="1">
    <location>
        <begin position="11"/>
        <end position="71"/>
    </location>
</feature>
<dbReference type="InterPro" id="IPR014308">
    <property type="entry name" value="Xanthine_DH_XdhC"/>
</dbReference>
<dbReference type="RefSeq" id="WP_215506092.1">
    <property type="nucleotide sequence ID" value="NZ_CP076361.1"/>
</dbReference>
<dbReference type="Proteomes" id="UP000679352">
    <property type="component" value="Chromosome"/>
</dbReference>
<dbReference type="NCBIfam" id="TIGR02964">
    <property type="entry name" value="xanthine_xdhC"/>
    <property type="match status" value="1"/>
</dbReference>
<dbReference type="KEGG" id="gfu:KM031_13120"/>
<name>A0A975P7F0_9RHOB</name>
<gene>
    <name evidence="3" type="primary">xdhC</name>
    <name evidence="3" type="ORF">KM031_13120</name>
</gene>
<evidence type="ECO:0000259" key="1">
    <source>
        <dbReference type="Pfam" id="PF02625"/>
    </source>
</evidence>
<dbReference type="Pfam" id="PF13478">
    <property type="entry name" value="XdhC_C"/>
    <property type="match status" value="1"/>
</dbReference>
<dbReference type="AlphaFoldDB" id="A0A975P7F0"/>
<proteinExistence type="predicted"/>
<dbReference type="PANTHER" id="PTHR30388:SF6">
    <property type="entry name" value="XANTHINE DEHYDROGENASE SUBUNIT A-RELATED"/>
    <property type="match status" value="1"/>
</dbReference>
<feature type="domain" description="XdhC Rossmann" evidence="2">
    <location>
        <begin position="157"/>
        <end position="295"/>
    </location>
</feature>
<sequence length="315" mass="32883">MFDRAGLVTAVAAQGRVARVVIAAFDGSSPREVGAAMLVWPGGQSGTIGGGALEFQAVERARALLAQGGPLRVDRVPLGPALGQCCGGAVTLVTELFCAETAAALLHEVIARPLRAAPMPFAVKRLLARARAEGVLPEPQLLQGWWVEPVARPQRHLWIWGAGHVGRALVGVLAPLPGVALTWVDTAPDRFPEAVPEGVTVLPAADPAALVAYAPGGAEHLVLTYSHALDLELCHRLLAHGFRHLGLIGSATKAARFRARLQDLGHSAAAISRIACPMGDKSLGKHPQAIALGVAVAFLRQGENRQGINRGEMAG</sequence>
<dbReference type="InterPro" id="IPR052698">
    <property type="entry name" value="MoCofactor_Util/Proc"/>
</dbReference>
<protein>
    <submittedName>
        <fullName evidence="3">Xanthine dehydrogenase accessory protein XdhC</fullName>
    </submittedName>
</protein>
<evidence type="ECO:0000259" key="2">
    <source>
        <dbReference type="Pfam" id="PF13478"/>
    </source>
</evidence>
<keyword evidence="4" id="KW-1185">Reference proteome</keyword>
<dbReference type="InterPro" id="IPR036291">
    <property type="entry name" value="NAD(P)-bd_dom_sf"/>
</dbReference>
<dbReference type="Pfam" id="PF02625">
    <property type="entry name" value="XdhC_CoxI"/>
    <property type="match status" value="1"/>
</dbReference>
<evidence type="ECO:0000313" key="4">
    <source>
        <dbReference type="Proteomes" id="UP000679352"/>
    </source>
</evidence>
<dbReference type="PANTHER" id="PTHR30388">
    <property type="entry name" value="ALDEHYDE OXIDOREDUCTASE MOLYBDENUM COFACTOR ASSEMBLY PROTEIN"/>
    <property type="match status" value="1"/>
</dbReference>
<dbReference type="Gene3D" id="3.40.50.720">
    <property type="entry name" value="NAD(P)-binding Rossmann-like Domain"/>
    <property type="match status" value="1"/>
</dbReference>
<dbReference type="InterPro" id="IPR003777">
    <property type="entry name" value="XdhC_CoxI"/>
</dbReference>
<dbReference type="EMBL" id="CP076361">
    <property type="protein sequence ID" value="QWK89771.1"/>
    <property type="molecule type" value="Genomic_DNA"/>
</dbReference>
<dbReference type="InterPro" id="IPR027051">
    <property type="entry name" value="XdhC_Rossmann_dom"/>
</dbReference>
<organism evidence="3 4">
    <name type="scientific">Gemmobacter fulvus</name>
    <dbReference type="NCBI Taxonomy" id="2840474"/>
    <lineage>
        <taxon>Bacteria</taxon>
        <taxon>Pseudomonadati</taxon>
        <taxon>Pseudomonadota</taxon>
        <taxon>Alphaproteobacteria</taxon>
        <taxon>Rhodobacterales</taxon>
        <taxon>Paracoccaceae</taxon>
        <taxon>Gemmobacter</taxon>
    </lineage>
</organism>
<evidence type="ECO:0000313" key="3">
    <source>
        <dbReference type="EMBL" id="QWK89771.1"/>
    </source>
</evidence>
<accession>A0A975P7F0</accession>